<keyword evidence="2" id="KW-1185">Reference proteome</keyword>
<reference evidence="1" key="1">
    <citation type="submission" date="2020-01" db="EMBL/GenBank/DDBJ databases">
        <authorList>
            <person name="Seo Y.L."/>
        </authorList>
    </citation>
    <scope>NUCLEOTIDE SEQUENCE</scope>
    <source>
        <strain evidence="1">R11</strain>
    </source>
</reference>
<dbReference type="EMBL" id="WWEO01000039">
    <property type="protein sequence ID" value="NCD68842.1"/>
    <property type="molecule type" value="Genomic_DNA"/>
</dbReference>
<protein>
    <submittedName>
        <fullName evidence="1">Uncharacterized protein</fullName>
    </submittedName>
</protein>
<proteinExistence type="predicted"/>
<evidence type="ECO:0000313" key="1">
    <source>
        <dbReference type="EMBL" id="NCD68842.1"/>
    </source>
</evidence>
<dbReference type="AlphaFoldDB" id="A0A966DT15"/>
<accession>A0A966DT15</accession>
<comment type="caution">
    <text evidence="1">The sequence shown here is derived from an EMBL/GenBank/DDBJ whole genome shotgun (WGS) entry which is preliminary data.</text>
</comment>
<dbReference type="InterPro" id="IPR046037">
    <property type="entry name" value="DUF5995"/>
</dbReference>
<dbReference type="Proteomes" id="UP000638732">
    <property type="component" value="Unassembled WGS sequence"/>
</dbReference>
<sequence>MATAPQLATTIDEVIDKLKVIIENSIKTNDRAGFFAALYYKVTVKVKEGAASGQFGDGVNICKLDVHFANRYFYALEQWQQGQPITNSWKVAFEATKKGSFLILQQLLLGMNAHINLDLGIATYEISNGDLDSFRTDYNNINLILSSLTYGVISQLNTLSPFLSLLGFSGRGSESMLIQFSMGNARDGSWCFAEELALQPKENYNQYIQQRDQSIFELGESLIKSKGFLRFGIWLIHLFEVKKAEKIIHVLYEYQKPYKKDLEADK</sequence>
<gene>
    <name evidence="1" type="ORF">GSY63_05710</name>
</gene>
<evidence type="ECO:0000313" key="2">
    <source>
        <dbReference type="Proteomes" id="UP000638732"/>
    </source>
</evidence>
<dbReference type="RefSeq" id="WP_166584857.1">
    <property type="nucleotide sequence ID" value="NZ_WWEO01000039.1"/>
</dbReference>
<reference evidence="1" key="2">
    <citation type="submission" date="2020-10" db="EMBL/GenBank/DDBJ databases">
        <title>Mucilaginibacter sp. nov., isolated from soil.</title>
        <authorList>
            <person name="Jeon C.O."/>
        </authorList>
    </citation>
    <scope>NUCLEOTIDE SEQUENCE</scope>
    <source>
        <strain evidence="1">R11</strain>
    </source>
</reference>
<name>A0A966DT15_9SPHI</name>
<organism evidence="1 2">
    <name type="scientific">Mucilaginibacter agri</name>
    <dbReference type="NCBI Taxonomy" id="2695265"/>
    <lineage>
        <taxon>Bacteria</taxon>
        <taxon>Pseudomonadati</taxon>
        <taxon>Bacteroidota</taxon>
        <taxon>Sphingobacteriia</taxon>
        <taxon>Sphingobacteriales</taxon>
        <taxon>Sphingobacteriaceae</taxon>
        <taxon>Mucilaginibacter</taxon>
    </lineage>
</organism>
<dbReference type="Pfam" id="PF19458">
    <property type="entry name" value="DUF5995"/>
    <property type="match status" value="1"/>
</dbReference>